<dbReference type="RefSeq" id="WP_027706349.1">
    <property type="nucleotide sequence ID" value="NZ_AP018933.1"/>
</dbReference>
<evidence type="ECO:0000313" key="1">
    <source>
        <dbReference type="EMBL" id="BBG31091.1"/>
    </source>
</evidence>
<proteinExistence type="predicted"/>
<name>A0A348HHI9_9GAMM</name>
<organism evidence="1 2">
    <name type="scientific">Zymobacter palmae</name>
    <dbReference type="NCBI Taxonomy" id="33074"/>
    <lineage>
        <taxon>Bacteria</taxon>
        <taxon>Pseudomonadati</taxon>
        <taxon>Pseudomonadota</taxon>
        <taxon>Gammaproteobacteria</taxon>
        <taxon>Oceanospirillales</taxon>
        <taxon>Halomonadaceae</taxon>
        <taxon>Zymobacter group</taxon>
        <taxon>Zymobacter</taxon>
    </lineage>
</organism>
<dbReference type="OrthoDB" id="9761504at2"/>
<keyword evidence="2" id="KW-1185">Reference proteome</keyword>
<accession>A0A348HHI9</accession>
<dbReference type="KEGG" id="zpl:ZBT109_2359"/>
<gene>
    <name evidence="1" type="ORF">ZBT109_2359</name>
</gene>
<reference evidence="1 2" key="1">
    <citation type="submission" date="2018-09" db="EMBL/GenBank/DDBJ databases">
        <title>Zymobacter palmae IAM14233 (=T109) whole genome analysis.</title>
        <authorList>
            <person name="Yanase H."/>
        </authorList>
    </citation>
    <scope>NUCLEOTIDE SEQUENCE [LARGE SCALE GENOMIC DNA]</scope>
    <source>
        <strain evidence="1 2">IAM14233</strain>
    </source>
</reference>
<sequence>MVDHHFMYWIRQLYGRNAGVLQQEPARCALVRLLVQEEIDHRLQFGMEEQRALSGWASASPCASLGGGVRTTAPGLSFHERTVQRLQHRERSGGRSAEAHTASALLKQLKPRDQAALLLTGYQLQPARQRDGRLDMASLEAMEALPPRDLTLDDIWSLQQVLVRWLDISLDRPFPSAQALQRAGVRARGRLMNAMNRSLLEAGILVA</sequence>
<dbReference type="EMBL" id="AP018933">
    <property type="protein sequence ID" value="BBG31091.1"/>
    <property type="molecule type" value="Genomic_DNA"/>
</dbReference>
<evidence type="ECO:0000313" key="2">
    <source>
        <dbReference type="Proteomes" id="UP000267342"/>
    </source>
</evidence>
<dbReference type="AlphaFoldDB" id="A0A348HHI9"/>
<dbReference type="Proteomes" id="UP000267342">
    <property type="component" value="Chromosome"/>
</dbReference>
<protein>
    <submittedName>
        <fullName evidence="1">Cellulose synthase subunit BcsC</fullName>
    </submittedName>
</protein>